<protein>
    <submittedName>
        <fullName evidence="2">Uncharacterized protein</fullName>
    </submittedName>
</protein>
<evidence type="ECO:0000256" key="1">
    <source>
        <dbReference type="SAM" id="MobiDB-lite"/>
    </source>
</evidence>
<name>A0AAD7CYF1_MYCRO</name>
<evidence type="ECO:0000313" key="2">
    <source>
        <dbReference type="EMBL" id="KAJ7669149.1"/>
    </source>
</evidence>
<organism evidence="2 3">
    <name type="scientific">Mycena rosella</name>
    <name type="common">Pink bonnet</name>
    <name type="synonym">Agaricus rosellus</name>
    <dbReference type="NCBI Taxonomy" id="1033263"/>
    <lineage>
        <taxon>Eukaryota</taxon>
        <taxon>Fungi</taxon>
        <taxon>Dikarya</taxon>
        <taxon>Basidiomycota</taxon>
        <taxon>Agaricomycotina</taxon>
        <taxon>Agaricomycetes</taxon>
        <taxon>Agaricomycetidae</taxon>
        <taxon>Agaricales</taxon>
        <taxon>Marasmiineae</taxon>
        <taxon>Mycenaceae</taxon>
        <taxon>Mycena</taxon>
    </lineage>
</organism>
<evidence type="ECO:0000313" key="3">
    <source>
        <dbReference type="Proteomes" id="UP001221757"/>
    </source>
</evidence>
<proteinExistence type="predicted"/>
<accession>A0AAD7CYF1</accession>
<feature type="compositionally biased region" description="Polar residues" evidence="1">
    <location>
        <begin position="182"/>
        <end position="196"/>
    </location>
</feature>
<gene>
    <name evidence="2" type="ORF">B0H17DRAFT_1209702</name>
</gene>
<dbReference type="EMBL" id="JARKIE010000188">
    <property type="protein sequence ID" value="KAJ7669149.1"/>
    <property type="molecule type" value="Genomic_DNA"/>
</dbReference>
<comment type="caution">
    <text evidence="2">The sequence shown here is derived from an EMBL/GenBank/DDBJ whole genome shotgun (WGS) entry which is preliminary data.</text>
</comment>
<feature type="region of interest" description="Disordered" evidence="1">
    <location>
        <begin position="180"/>
        <end position="199"/>
    </location>
</feature>
<reference evidence="2" key="1">
    <citation type="submission" date="2023-03" db="EMBL/GenBank/DDBJ databases">
        <title>Massive genome expansion in bonnet fungi (Mycena s.s.) driven by repeated elements and novel gene families across ecological guilds.</title>
        <authorList>
            <consortium name="Lawrence Berkeley National Laboratory"/>
            <person name="Harder C.B."/>
            <person name="Miyauchi S."/>
            <person name="Viragh M."/>
            <person name="Kuo A."/>
            <person name="Thoen E."/>
            <person name="Andreopoulos B."/>
            <person name="Lu D."/>
            <person name="Skrede I."/>
            <person name="Drula E."/>
            <person name="Henrissat B."/>
            <person name="Morin E."/>
            <person name="Kohler A."/>
            <person name="Barry K."/>
            <person name="LaButti K."/>
            <person name="Morin E."/>
            <person name="Salamov A."/>
            <person name="Lipzen A."/>
            <person name="Mereny Z."/>
            <person name="Hegedus B."/>
            <person name="Baldrian P."/>
            <person name="Stursova M."/>
            <person name="Weitz H."/>
            <person name="Taylor A."/>
            <person name="Grigoriev I.V."/>
            <person name="Nagy L.G."/>
            <person name="Martin F."/>
            <person name="Kauserud H."/>
        </authorList>
    </citation>
    <scope>NUCLEOTIDE SEQUENCE</scope>
    <source>
        <strain evidence="2">CBHHK067</strain>
    </source>
</reference>
<keyword evidence="3" id="KW-1185">Reference proteome</keyword>
<dbReference type="AlphaFoldDB" id="A0AAD7CYF1"/>
<dbReference type="Proteomes" id="UP001221757">
    <property type="component" value="Unassembled WGS sequence"/>
</dbReference>
<sequence>MAEDSNEGPPFVLGTDRLSALWVKRARILARAILHAWIIGWHPETTAELVALVRRAVRVLLDNMVTLGKASVKYGSYCHRAQPDFLVPSEATVLFGLAEGFVDRFGFDGDENRERRAAVFGNLEVLYACIFQHPDYLLTGKFPGTRHEKHNFGDNLLRYNPSLAVSGCYRLALPEDDLPLTRPNTPNAGDLSTISEGNEDTEDSVVIEPDILGTLSPVCQSPEPELARHHVEGTIFFYYDILQDICLQPEDLDGYPWCPQEPWSMFFEKRLRPAVYFLQAAVTHNFTLVGRKGIYGKVELEEINFWLSQILLHCRPLLLSRSDMAAPYLDDWAVPPDWEIPGEATAMFEILYRICMSVGFPEINDPVMPVTKFMLLPLISEARKTRMMYNTPKDYHHYNEHGALVDPHHFHPERENVLNSWGC</sequence>